<dbReference type="GO" id="GO:0005737">
    <property type="term" value="C:cytoplasm"/>
    <property type="evidence" value="ECO:0007669"/>
    <property type="project" value="TreeGrafter"/>
</dbReference>
<evidence type="ECO:0000259" key="1">
    <source>
        <dbReference type="Pfam" id="PF12706"/>
    </source>
</evidence>
<feature type="domain" description="Metallo-beta-lactamase" evidence="1">
    <location>
        <begin position="81"/>
        <end position="275"/>
    </location>
</feature>
<dbReference type="AlphaFoldDB" id="A0A8A4TQK9"/>
<dbReference type="PANTHER" id="PTHR15032">
    <property type="entry name" value="N-ACYL-PHOSPHATIDYLETHANOLAMINE-HYDROLYZING PHOSPHOLIPASE D"/>
    <property type="match status" value="1"/>
</dbReference>
<dbReference type="SUPFAM" id="SSF56281">
    <property type="entry name" value="Metallo-hydrolase/oxidoreductase"/>
    <property type="match status" value="1"/>
</dbReference>
<dbReference type="KEGG" id="scor:J3U87_05075"/>
<dbReference type="InterPro" id="IPR001279">
    <property type="entry name" value="Metallo-B-lactamas"/>
</dbReference>
<dbReference type="Pfam" id="PF12706">
    <property type="entry name" value="Lactamase_B_2"/>
    <property type="match status" value="1"/>
</dbReference>
<evidence type="ECO:0000313" key="2">
    <source>
        <dbReference type="EMBL" id="QTD51823.1"/>
    </source>
</evidence>
<organism evidence="2 3">
    <name type="scientific">Sulfidibacter corallicola</name>
    <dbReference type="NCBI Taxonomy" id="2818388"/>
    <lineage>
        <taxon>Bacteria</taxon>
        <taxon>Pseudomonadati</taxon>
        <taxon>Acidobacteriota</taxon>
        <taxon>Holophagae</taxon>
        <taxon>Acanthopleuribacterales</taxon>
        <taxon>Acanthopleuribacteraceae</taxon>
        <taxon>Sulfidibacter</taxon>
    </lineage>
</organism>
<gene>
    <name evidence="2" type="ORF">J3U87_05075</name>
</gene>
<keyword evidence="3" id="KW-1185">Reference proteome</keyword>
<dbReference type="RefSeq" id="WP_237381943.1">
    <property type="nucleotide sequence ID" value="NZ_CP071793.1"/>
</dbReference>
<dbReference type="EMBL" id="CP071793">
    <property type="protein sequence ID" value="QTD51823.1"/>
    <property type="molecule type" value="Genomic_DNA"/>
</dbReference>
<dbReference type="InterPro" id="IPR036866">
    <property type="entry name" value="RibonucZ/Hydroxyglut_hydro"/>
</dbReference>
<dbReference type="Gene3D" id="3.60.15.10">
    <property type="entry name" value="Ribonuclease Z/Hydroxyacylglutathione hydrolase-like"/>
    <property type="match status" value="1"/>
</dbReference>
<dbReference type="PANTHER" id="PTHR15032:SF4">
    <property type="entry name" value="N-ACYL-PHOSPHATIDYLETHANOLAMINE-HYDROLYZING PHOSPHOLIPASE D"/>
    <property type="match status" value="1"/>
</dbReference>
<name>A0A8A4TQK9_SULCO</name>
<proteinExistence type="predicted"/>
<protein>
    <submittedName>
        <fullName evidence="2">MBL fold metallo-hydrolase</fullName>
    </submittedName>
</protein>
<accession>A0A8A4TQK9</accession>
<reference evidence="2" key="1">
    <citation type="submission" date="2021-03" db="EMBL/GenBank/DDBJ databases">
        <title>Acanthopleuribacteraceae sp. M133.</title>
        <authorList>
            <person name="Wang G."/>
        </authorList>
    </citation>
    <scope>NUCLEOTIDE SEQUENCE</scope>
    <source>
        <strain evidence="2">M133</strain>
    </source>
</reference>
<sequence length="361" mass="40503">MARIQLSPNHRDGVFHNRLANRDDIVGAIGQMFRGSRQRTPDAPLPVVPRAKQDFDTPPADGLRVTWFGHSSILIEIDGKRFLTDPVWGPRTSPSPHFGPKRFHPMPLSLEELPPLDAVLISHDHYDHLDFPTIEKLARTQVPFYVPLGVGAHLAYWGIEEHRIVEMDWWQEAVLGPVHLVLTPARHFSGRGLKRDQTLWGSWALVGPQHRVYFSGDSGMFPGFKEIGDRLGPFDITLMESGAYNGSWPDVHMGPEQAVQAHRMVQGRLLIPVHWGTFSLAAHSWTEPAERILVAAEKKGVEVYIPRQGEFVVPGQIPPQQRWWPGIDWETADQAPVLSTSLPEPLRVELVSDFSAGATSE</sequence>
<dbReference type="Proteomes" id="UP000663929">
    <property type="component" value="Chromosome"/>
</dbReference>
<evidence type="ECO:0000313" key="3">
    <source>
        <dbReference type="Proteomes" id="UP000663929"/>
    </source>
</evidence>